<evidence type="ECO:0000313" key="2">
    <source>
        <dbReference type="EMBL" id="ASP23601.1"/>
    </source>
</evidence>
<keyword evidence="3" id="KW-1185">Reference proteome</keyword>
<evidence type="ECO:0000313" key="3">
    <source>
        <dbReference type="Proteomes" id="UP000203589"/>
    </source>
</evidence>
<geneLocation type="plasmid" evidence="3">
    <name>psms3-2</name>
</geneLocation>
<dbReference type="EMBL" id="CP022542">
    <property type="protein sequence ID" value="ASP23601.1"/>
    <property type="molecule type" value="Genomic_DNA"/>
</dbReference>
<keyword evidence="2" id="KW-0614">Plasmid</keyword>
<dbReference type="Gene3D" id="3.40.50.150">
    <property type="entry name" value="Vaccinia Virus protein VP39"/>
    <property type="match status" value="1"/>
</dbReference>
<gene>
    <name evidence="2" type="ORF">ANTHELSMS3_04703</name>
</gene>
<feature type="domain" description="Methyltransferase type 11" evidence="1">
    <location>
        <begin position="222"/>
        <end position="294"/>
    </location>
</feature>
<dbReference type="AlphaFoldDB" id="A0A222ECB1"/>
<dbReference type="KEGG" id="aht:ANTHELSMS3_04703"/>
<dbReference type="CDD" id="cd02440">
    <property type="entry name" value="AdoMet_MTases"/>
    <property type="match status" value="1"/>
</dbReference>
<dbReference type="GO" id="GO:0032259">
    <property type="term" value="P:methylation"/>
    <property type="evidence" value="ECO:0007669"/>
    <property type="project" value="UniProtKB-KW"/>
</dbReference>
<dbReference type="SUPFAM" id="SSF53335">
    <property type="entry name" value="S-adenosyl-L-methionine-dependent methyltransferases"/>
    <property type="match status" value="1"/>
</dbReference>
<protein>
    <submittedName>
        <fullName evidence="2">Methyltransferase domain protein</fullName>
    </submittedName>
</protein>
<dbReference type="OrthoDB" id="7537532at2"/>
<keyword evidence="2" id="KW-0489">Methyltransferase</keyword>
<dbReference type="RefSeq" id="WP_157733659.1">
    <property type="nucleotide sequence ID" value="NZ_CP022542.1"/>
</dbReference>
<name>A0A222ECB1_9RHOB</name>
<dbReference type="GO" id="GO:0008757">
    <property type="term" value="F:S-adenosylmethionine-dependent methyltransferase activity"/>
    <property type="evidence" value="ECO:0007669"/>
    <property type="project" value="InterPro"/>
</dbReference>
<keyword evidence="2" id="KW-0808">Transferase</keyword>
<organism evidence="2 3">
    <name type="scientific">Antarctobacter heliothermus</name>
    <dbReference type="NCBI Taxonomy" id="74033"/>
    <lineage>
        <taxon>Bacteria</taxon>
        <taxon>Pseudomonadati</taxon>
        <taxon>Pseudomonadota</taxon>
        <taxon>Alphaproteobacteria</taxon>
        <taxon>Rhodobacterales</taxon>
        <taxon>Roseobacteraceae</taxon>
        <taxon>Antarctobacter</taxon>
    </lineage>
</organism>
<dbReference type="Proteomes" id="UP000203589">
    <property type="component" value="Plasmid pSMS3-2"/>
</dbReference>
<dbReference type="InterPro" id="IPR029063">
    <property type="entry name" value="SAM-dependent_MTases_sf"/>
</dbReference>
<reference evidence="2 3" key="1">
    <citation type="submission" date="2017-07" db="EMBL/GenBank/DDBJ databases">
        <title>Genome Sequence of Antarctobacter heliothermus Strain SMS3 Isolated from a culture of the Diatom Skeletonema marinoi.</title>
        <authorList>
            <person name="Topel M."/>
            <person name="Pinder M.I.M."/>
            <person name="Johansson O.N."/>
            <person name="Kourtchenko O."/>
            <person name="Godhe A."/>
            <person name="Clarke A.K."/>
        </authorList>
    </citation>
    <scope>NUCLEOTIDE SEQUENCE [LARGE SCALE GENOMIC DNA]</scope>
    <source>
        <strain evidence="2 3">SMS3</strain>
        <plasmid evidence="3">Plasmid psms3-2</plasmid>
    </source>
</reference>
<proteinExistence type="predicted"/>
<evidence type="ECO:0000259" key="1">
    <source>
        <dbReference type="Pfam" id="PF08241"/>
    </source>
</evidence>
<dbReference type="Pfam" id="PF08241">
    <property type="entry name" value="Methyltransf_11"/>
    <property type="match status" value="1"/>
</dbReference>
<dbReference type="InterPro" id="IPR013216">
    <property type="entry name" value="Methyltransf_11"/>
</dbReference>
<sequence length="439" mass="48632">MPIAVIACQDATLIAQHFVEALQKRFDAIYCIDEGFRAALAETGTELRPAGELTQSDQLCAFFAPGHEWVDDTIGLMMEDAAQRGSSAYLNKFQWGYCPLLTRDIDLGQRYLRHRKPIAMFAALAARRPDYYVSNAALDRAHSFYLATTEEEGRAAVGHMVTTGTGQDTLDPRSFPSTFAVLNHSFMVEQVERLAFFTDLGGKRVLEIGASPLNPVLARLLIDKYGCDYVGVNIEPFEYSSAPGMKMISEDIHKVDFPRNHFDVVFSIAVWEHIPNPLPVFDAVARWLRPSGIHYGIFQNWMSQVGHHVFSPRAPGHLVPAWGHLIYSPEDLGTQITTAGGSPETAASITDFIHNSPEINRVPTGDFVAKIQSGPLEVLYLDGRARGRLNPRAVEIAAENPELNAEELSCLGLEFALRKSDFDIRSWPLTLTSGDPNAQ</sequence>
<accession>A0A222ECB1</accession>